<dbReference type="Gene3D" id="3.40.50.1000">
    <property type="entry name" value="HAD superfamily/HAD-like"/>
    <property type="match status" value="1"/>
</dbReference>
<dbReference type="SFLD" id="SFLDG01129">
    <property type="entry name" value="C1.5:_HAD__Beta-PGM__Phosphata"/>
    <property type="match status" value="1"/>
</dbReference>
<gene>
    <name evidence="1" type="ORF">HNR67_005239</name>
</gene>
<keyword evidence="1" id="KW-0378">Hydrolase</keyword>
<dbReference type="GO" id="GO:0016787">
    <property type="term" value="F:hydrolase activity"/>
    <property type="evidence" value="ECO:0007669"/>
    <property type="project" value="UniProtKB-KW"/>
</dbReference>
<dbReference type="NCBIfam" id="TIGR01509">
    <property type="entry name" value="HAD-SF-IA-v3"/>
    <property type="match status" value="1"/>
</dbReference>
<dbReference type="InterPro" id="IPR036412">
    <property type="entry name" value="HAD-like_sf"/>
</dbReference>
<dbReference type="InterPro" id="IPR023214">
    <property type="entry name" value="HAD_sf"/>
</dbReference>
<dbReference type="InterPro" id="IPR023198">
    <property type="entry name" value="PGP-like_dom2"/>
</dbReference>
<protein>
    <submittedName>
        <fullName evidence="1">Putative hydrolase of the HAD superfamily</fullName>
    </submittedName>
</protein>
<evidence type="ECO:0000313" key="1">
    <source>
        <dbReference type="EMBL" id="MBB4679121.1"/>
    </source>
</evidence>
<dbReference type="Pfam" id="PF00702">
    <property type="entry name" value="Hydrolase"/>
    <property type="match status" value="1"/>
</dbReference>
<organism evidence="1 2">
    <name type="scientific">Crossiella cryophila</name>
    <dbReference type="NCBI Taxonomy" id="43355"/>
    <lineage>
        <taxon>Bacteria</taxon>
        <taxon>Bacillati</taxon>
        <taxon>Actinomycetota</taxon>
        <taxon>Actinomycetes</taxon>
        <taxon>Pseudonocardiales</taxon>
        <taxon>Pseudonocardiaceae</taxon>
        <taxon>Crossiella</taxon>
    </lineage>
</organism>
<sequence>MALTDTREIDALVVDYGGVLTTSIRSSFRDWCETDGITQDSLRGLLGDWLGARAEPGNPIHLLETGELDTGEFERHLAARLTTVDGRAIDSKGLIRRMFAGVGPDEAMLDLLRDAREAGLRTALLSNSWGGGYPMERLRELCEVIVISGDVGLRKPDAAIYEYTLERLGLPAGRCVFVDDAEPNVLGARAVGMHGVWHTDAASTIAAVTALAPGLAGGSA</sequence>
<dbReference type="PANTHER" id="PTHR47829">
    <property type="entry name" value="HYDROLASE, PUTATIVE (AFU_ORTHOLOGUE AFUA_1G12880)-RELATED"/>
    <property type="match status" value="1"/>
</dbReference>
<dbReference type="InterPro" id="IPR006439">
    <property type="entry name" value="HAD-SF_hydro_IA"/>
</dbReference>
<dbReference type="PANTHER" id="PTHR47829:SF1">
    <property type="entry name" value="HAD FAMILY PHOSPHATASE"/>
    <property type="match status" value="1"/>
</dbReference>
<dbReference type="EMBL" id="JACHMH010000001">
    <property type="protein sequence ID" value="MBB4679121.1"/>
    <property type="molecule type" value="Genomic_DNA"/>
</dbReference>
<reference evidence="1 2" key="1">
    <citation type="submission" date="2020-08" db="EMBL/GenBank/DDBJ databases">
        <title>Sequencing the genomes of 1000 actinobacteria strains.</title>
        <authorList>
            <person name="Klenk H.-P."/>
        </authorList>
    </citation>
    <scope>NUCLEOTIDE SEQUENCE [LARGE SCALE GENOMIC DNA]</scope>
    <source>
        <strain evidence="1 2">DSM 44230</strain>
    </source>
</reference>
<dbReference type="SFLD" id="SFLDS00003">
    <property type="entry name" value="Haloacid_Dehalogenase"/>
    <property type="match status" value="1"/>
</dbReference>
<dbReference type="SUPFAM" id="SSF56784">
    <property type="entry name" value="HAD-like"/>
    <property type="match status" value="1"/>
</dbReference>
<dbReference type="RefSeq" id="WP_312988090.1">
    <property type="nucleotide sequence ID" value="NZ_BAAAUI010000048.1"/>
</dbReference>
<dbReference type="CDD" id="cd02603">
    <property type="entry name" value="HAD_sEH-N_like"/>
    <property type="match status" value="1"/>
</dbReference>
<dbReference type="Proteomes" id="UP000533598">
    <property type="component" value="Unassembled WGS sequence"/>
</dbReference>
<dbReference type="AlphaFoldDB" id="A0A7W7CDG4"/>
<dbReference type="InterPro" id="IPR052898">
    <property type="entry name" value="ACAD10-like"/>
</dbReference>
<name>A0A7W7CDG4_9PSEU</name>
<dbReference type="PRINTS" id="PR00413">
    <property type="entry name" value="HADHALOGNASE"/>
</dbReference>
<accession>A0A7W7CDG4</accession>
<proteinExistence type="predicted"/>
<dbReference type="Gene3D" id="1.10.150.240">
    <property type="entry name" value="Putative phosphatase, domain 2"/>
    <property type="match status" value="1"/>
</dbReference>
<keyword evidence="2" id="KW-1185">Reference proteome</keyword>
<evidence type="ECO:0000313" key="2">
    <source>
        <dbReference type="Proteomes" id="UP000533598"/>
    </source>
</evidence>
<comment type="caution">
    <text evidence="1">The sequence shown here is derived from an EMBL/GenBank/DDBJ whole genome shotgun (WGS) entry which is preliminary data.</text>
</comment>